<accession>A0ABM7FYK1</accession>
<sequence length="157" mass="17826">MKNLLLSIVAVILSICLVGLIFLATNQNALAKVHQTICTFSKANKVSYIEDTFNLHSNYTAKASEKDENDKSKQINNKNYNKKVDNGQTSYDFTPQECNVIALNYANNHLNTNYEIDHMHSQSPTSEYAFTDMHGKHETDITVDKNGHVNTKRLYTH</sequence>
<dbReference type="Proteomes" id="UP000274772">
    <property type="component" value="Chromosome"/>
</dbReference>
<keyword evidence="2" id="KW-1185">Reference proteome</keyword>
<protein>
    <recommendedName>
        <fullName evidence="3">Lipoprotein</fullName>
    </recommendedName>
</protein>
<evidence type="ECO:0000313" key="1">
    <source>
        <dbReference type="EMBL" id="BBD93234.1"/>
    </source>
</evidence>
<dbReference type="EMBL" id="AP018586">
    <property type="protein sequence ID" value="BBD93234.1"/>
    <property type="molecule type" value="Genomic_DNA"/>
</dbReference>
<organism evidence="1 2">
    <name type="scientific">Staphylococcus caprae</name>
    <dbReference type="NCBI Taxonomy" id="29380"/>
    <lineage>
        <taxon>Bacteria</taxon>
        <taxon>Bacillati</taxon>
        <taxon>Bacillota</taxon>
        <taxon>Bacilli</taxon>
        <taxon>Bacillales</taxon>
        <taxon>Staphylococcaceae</taxon>
        <taxon>Staphylococcus</taxon>
    </lineage>
</organism>
<proteinExistence type="predicted"/>
<evidence type="ECO:0008006" key="3">
    <source>
        <dbReference type="Google" id="ProtNLM"/>
    </source>
</evidence>
<reference evidence="1 2" key="1">
    <citation type="submission" date="2018-05" db="EMBL/GenBank/DDBJ databases">
        <title>Complete genome sequencing of three human clinical isolates of Staphylococcus caprae reveals virulence factors similar to those of S. epidermidis and S. capitis.</title>
        <authorList>
            <person name="Watanabe S."/>
            <person name="Cui L."/>
        </authorList>
    </citation>
    <scope>NUCLEOTIDE SEQUENCE [LARGE SCALE GENOMIC DNA]</scope>
    <source>
        <strain evidence="1 2">JMUB590</strain>
    </source>
</reference>
<gene>
    <name evidence="1" type="ORF">JMUB590_2180</name>
</gene>
<evidence type="ECO:0000313" key="2">
    <source>
        <dbReference type="Proteomes" id="UP000274772"/>
    </source>
</evidence>
<name>A0ABM7FYK1_9STAP</name>